<dbReference type="Gene3D" id="1.10.10.10">
    <property type="entry name" value="Winged helix-like DNA-binding domain superfamily/Winged helix DNA-binding domain"/>
    <property type="match status" value="1"/>
</dbReference>
<dbReference type="InterPro" id="IPR000847">
    <property type="entry name" value="LysR_HTH_N"/>
</dbReference>
<proteinExistence type="inferred from homology"/>
<dbReference type="OrthoDB" id="9785745at2"/>
<dbReference type="InterPro" id="IPR005119">
    <property type="entry name" value="LysR_subst-bd"/>
</dbReference>
<evidence type="ECO:0000256" key="1">
    <source>
        <dbReference type="ARBA" id="ARBA00009437"/>
    </source>
</evidence>
<dbReference type="Pfam" id="PF00126">
    <property type="entry name" value="HTH_1"/>
    <property type="match status" value="1"/>
</dbReference>
<dbReference type="InterPro" id="IPR036388">
    <property type="entry name" value="WH-like_DNA-bd_sf"/>
</dbReference>
<comment type="caution">
    <text evidence="6">The sequence shown here is derived from an EMBL/GenBank/DDBJ whole genome shotgun (WGS) entry which is preliminary data.</text>
</comment>
<dbReference type="GO" id="GO:0000976">
    <property type="term" value="F:transcription cis-regulatory region binding"/>
    <property type="evidence" value="ECO:0007669"/>
    <property type="project" value="TreeGrafter"/>
</dbReference>
<dbReference type="GO" id="GO:0003700">
    <property type="term" value="F:DNA-binding transcription factor activity"/>
    <property type="evidence" value="ECO:0007669"/>
    <property type="project" value="InterPro"/>
</dbReference>
<accession>A0A9X5H644</accession>
<dbReference type="SUPFAM" id="SSF46785">
    <property type="entry name" value="Winged helix' DNA-binding domain"/>
    <property type="match status" value="1"/>
</dbReference>
<evidence type="ECO:0000313" key="7">
    <source>
        <dbReference type="Proteomes" id="UP000474104"/>
    </source>
</evidence>
<dbReference type="PANTHER" id="PTHR30126:SF40">
    <property type="entry name" value="HTH-TYPE TRANSCRIPTIONAL REGULATOR GLTR"/>
    <property type="match status" value="1"/>
</dbReference>
<protein>
    <submittedName>
        <fullName evidence="6">LysR family transcriptional regulator</fullName>
    </submittedName>
</protein>
<keyword evidence="2" id="KW-0805">Transcription regulation</keyword>
<evidence type="ECO:0000256" key="3">
    <source>
        <dbReference type="ARBA" id="ARBA00023125"/>
    </source>
</evidence>
<reference evidence="6 7" key="1">
    <citation type="submission" date="2019-07" db="EMBL/GenBank/DDBJ databases">
        <title>Draft genome sequences of 15 bacterial species constituting the stable defined intestinal microbiota of the GM15 gnotobiotic mouse model.</title>
        <authorList>
            <person name="Elie C."/>
            <person name="Mathieu A."/>
            <person name="Saliou A."/>
            <person name="Darnaud M."/>
            <person name="Leulier F."/>
            <person name="Tamellini A."/>
        </authorList>
    </citation>
    <scope>NUCLEOTIDE SEQUENCE [LARGE SCALE GENOMIC DNA]</scope>
    <source>
        <strain evidence="7">ASF 502</strain>
    </source>
</reference>
<dbReference type="FunFam" id="1.10.10.10:FF:000001">
    <property type="entry name" value="LysR family transcriptional regulator"/>
    <property type="match status" value="1"/>
</dbReference>
<evidence type="ECO:0000259" key="5">
    <source>
        <dbReference type="PROSITE" id="PS50931"/>
    </source>
</evidence>
<name>A0A9X5H644_9FIRM</name>
<comment type="similarity">
    <text evidence="1">Belongs to the LysR transcriptional regulatory family.</text>
</comment>
<organism evidence="6 7">
    <name type="scientific">Schaedlerella arabinosiphila</name>
    <dbReference type="NCBI Taxonomy" id="2044587"/>
    <lineage>
        <taxon>Bacteria</taxon>
        <taxon>Bacillati</taxon>
        <taxon>Bacillota</taxon>
        <taxon>Clostridia</taxon>
        <taxon>Lachnospirales</taxon>
        <taxon>Lachnospiraceae</taxon>
        <taxon>Schaedlerella</taxon>
    </lineage>
</organism>
<dbReference type="PANTHER" id="PTHR30126">
    <property type="entry name" value="HTH-TYPE TRANSCRIPTIONAL REGULATOR"/>
    <property type="match status" value="1"/>
</dbReference>
<dbReference type="PROSITE" id="PS50931">
    <property type="entry name" value="HTH_LYSR"/>
    <property type="match status" value="1"/>
</dbReference>
<dbReference type="Proteomes" id="UP000474104">
    <property type="component" value="Unassembled WGS sequence"/>
</dbReference>
<keyword evidence="4" id="KW-0804">Transcription</keyword>
<feature type="domain" description="HTH lysR-type" evidence="5">
    <location>
        <begin position="1"/>
        <end position="58"/>
    </location>
</feature>
<sequence>MTLRHLEIFAEVRRMESITKAADSLNMAQPAVSRVIRELESYYGVRLFERMNRKLYITEAGEQLFSYADGIISQYYEARDVLQDREMTAKLRIGSNISCAQKLMPELLGRFVKKYPEIPVCVKVANSQEIERKLLLNELDFGFMDAPAQPEAFISHKIREDAVRIVCAKEYPIEAKVTFEQFKRHPLLVRETGSGSRQILEQWFAMEGERPNIVMESSDGHSLKEICRCGFGLLILTESMIEGWAEENEFRTVEVAGNHGKRSCCLVYHKSKYLTRSMRYFKEYTLY</sequence>
<dbReference type="PRINTS" id="PR00039">
    <property type="entry name" value="HTHLYSR"/>
</dbReference>
<evidence type="ECO:0000256" key="4">
    <source>
        <dbReference type="ARBA" id="ARBA00023163"/>
    </source>
</evidence>
<dbReference type="EMBL" id="VIRB01000026">
    <property type="protein sequence ID" value="NDO67766.1"/>
    <property type="molecule type" value="Genomic_DNA"/>
</dbReference>
<keyword evidence="3" id="KW-0238">DNA-binding</keyword>
<dbReference type="AlphaFoldDB" id="A0A9X5H644"/>
<dbReference type="Gene3D" id="3.40.190.290">
    <property type="match status" value="1"/>
</dbReference>
<evidence type="ECO:0000256" key="2">
    <source>
        <dbReference type="ARBA" id="ARBA00023015"/>
    </source>
</evidence>
<gene>
    <name evidence="6" type="ORF">FMM80_03170</name>
</gene>
<dbReference type="RefSeq" id="WP_004069388.1">
    <property type="nucleotide sequence ID" value="NZ_CASCYM010000033.1"/>
</dbReference>
<evidence type="ECO:0000313" key="6">
    <source>
        <dbReference type="EMBL" id="NDO67766.1"/>
    </source>
</evidence>
<dbReference type="InterPro" id="IPR036390">
    <property type="entry name" value="WH_DNA-bd_sf"/>
</dbReference>
<dbReference type="SUPFAM" id="SSF53850">
    <property type="entry name" value="Periplasmic binding protein-like II"/>
    <property type="match status" value="1"/>
</dbReference>
<dbReference type="Pfam" id="PF03466">
    <property type="entry name" value="LysR_substrate"/>
    <property type="match status" value="1"/>
</dbReference>